<sequence length="116" mass="12913">MWNMTARDNWKVQSTAVTDRIAPNLVEDLLMSSINISQTVRQQLIETLSLDLTVDELTHDTPLLGNFPEFDSMAIVSVITGLEETFGFTAEDDDLTAEIFETVGSLVEFVAEKTQS</sequence>
<evidence type="ECO:0000259" key="1">
    <source>
        <dbReference type="PROSITE" id="PS50075"/>
    </source>
</evidence>
<dbReference type="InterPro" id="IPR036736">
    <property type="entry name" value="ACP-like_sf"/>
</dbReference>
<dbReference type="SUPFAM" id="SSF47336">
    <property type="entry name" value="ACP-like"/>
    <property type="match status" value="1"/>
</dbReference>
<gene>
    <name evidence="2" type="ORF">C8D97_102113</name>
</gene>
<comment type="caution">
    <text evidence="2">The sequence shown here is derived from an EMBL/GenBank/DDBJ whole genome shotgun (WGS) entry which is preliminary data.</text>
</comment>
<dbReference type="EMBL" id="QGGU01000002">
    <property type="protein sequence ID" value="PWK53725.1"/>
    <property type="molecule type" value="Genomic_DNA"/>
</dbReference>
<dbReference type="InterPro" id="IPR009081">
    <property type="entry name" value="PP-bd_ACP"/>
</dbReference>
<dbReference type="PROSITE" id="PS50075">
    <property type="entry name" value="CARRIER"/>
    <property type="match status" value="1"/>
</dbReference>
<dbReference type="Gene3D" id="1.10.1200.10">
    <property type="entry name" value="ACP-like"/>
    <property type="match status" value="1"/>
</dbReference>
<reference evidence="2 3" key="1">
    <citation type="submission" date="2018-05" db="EMBL/GenBank/DDBJ databases">
        <title>Genomic Encyclopedia of Type Strains, Phase IV (KMG-IV): sequencing the most valuable type-strain genomes for metagenomic binning, comparative biology and taxonomic classification.</title>
        <authorList>
            <person name="Goeker M."/>
        </authorList>
    </citation>
    <scope>NUCLEOTIDE SEQUENCE [LARGE SCALE GENOMIC DNA]</scope>
    <source>
        <strain evidence="2 3">DSM 25350</strain>
    </source>
</reference>
<feature type="domain" description="Carrier" evidence="1">
    <location>
        <begin position="34"/>
        <end position="114"/>
    </location>
</feature>
<keyword evidence="3" id="KW-1185">Reference proteome</keyword>
<name>A0A316G014_9GAMM</name>
<dbReference type="AlphaFoldDB" id="A0A316G014"/>
<proteinExistence type="predicted"/>
<dbReference type="Pfam" id="PF00550">
    <property type="entry name" value="PP-binding"/>
    <property type="match status" value="1"/>
</dbReference>
<protein>
    <submittedName>
        <fullName evidence="2">Acyl carrier protein</fullName>
    </submittedName>
</protein>
<evidence type="ECO:0000313" key="3">
    <source>
        <dbReference type="Proteomes" id="UP000245790"/>
    </source>
</evidence>
<organism evidence="2 3">
    <name type="scientific">Pleionea mediterranea</name>
    <dbReference type="NCBI Taxonomy" id="523701"/>
    <lineage>
        <taxon>Bacteria</taxon>
        <taxon>Pseudomonadati</taxon>
        <taxon>Pseudomonadota</taxon>
        <taxon>Gammaproteobacteria</taxon>
        <taxon>Oceanospirillales</taxon>
        <taxon>Pleioneaceae</taxon>
        <taxon>Pleionea</taxon>
    </lineage>
</organism>
<dbReference type="Proteomes" id="UP000245790">
    <property type="component" value="Unassembled WGS sequence"/>
</dbReference>
<accession>A0A316G014</accession>
<evidence type="ECO:0000313" key="2">
    <source>
        <dbReference type="EMBL" id="PWK53725.1"/>
    </source>
</evidence>